<evidence type="ECO:0000259" key="1">
    <source>
        <dbReference type="Pfam" id="PF12705"/>
    </source>
</evidence>
<proteinExistence type="predicted"/>
<reference evidence="2 3" key="1">
    <citation type="journal article" date="2016" name="Nat. Commun.">
        <title>Thousands of microbial genomes shed light on interconnected biogeochemical processes in an aquifer system.</title>
        <authorList>
            <person name="Anantharaman K."/>
            <person name="Brown C.T."/>
            <person name="Hug L.A."/>
            <person name="Sharon I."/>
            <person name="Castelle C.J."/>
            <person name="Probst A.J."/>
            <person name="Thomas B.C."/>
            <person name="Singh A."/>
            <person name="Wilkins M.J."/>
            <person name="Karaoz U."/>
            <person name="Brodie E.L."/>
            <person name="Williams K.H."/>
            <person name="Hubbard S.S."/>
            <person name="Banfield J.F."/>
        </authorList>
    </citation>
    <scope>NUCLEOTIDE SEQUENCE [LARGE SCALE GENOMIC DNA]</scope>
</reference>
<evidence type="ECO:0000313" key="3">
    <source>
        <dbReference type="Proteomes" id="UP000177263"/>
    </source>
</evidence>
<organism evidence="2 3">
    <name type="scientific">Candidatus Woesebacteria bacterium RIFCSPHIGHO2_01_FULL_41_10</name>
    <dbReference type="NCBI Taxonomy" id="1802500"/>
    <lineage>
        <taxon>Bacteria</taxon>
        <taxon>Candidatus Woeseibacteriota</taxon>
    </lineage>
</organism>
<gene>
    <name evidence="2" type="ORF">A2801_04025</name>
</gene>
<dbReference type="STRING" id="1802500.A2801_04025"/>
<dbReference type="Gene3D" id="3.90.320.10">
    <property type="match status" value="1"/>
</dbReference>
<name>A0A1F7YP06_9BACT</name>
<dbReference type="AlphaFoldDB" id="A0A1F7YP06"/>
<dbReference type="InterPro" id="IPR011604">
    <property type="entry name" value="PDDEXK-like_dom_sf"/>
</dbReference>
<comment type="caution">
    <text evidence="2">The sequence shown here is derived from an EMBL/GenBank/DDBJ whole genome shotgun (WGS) entry which is preliminary data.</text>
</comment>
<dbReference type="Pfam" id="PF12705">
    <property type="entry name" value="PDDEXK_1"/>
    <property type="match status" value="1"/>
</dbReference>
<evidence type="ECO:0000313" key="2">
    <source>
        <dbReference type="EMBL" id="OGM29013.1"/>
    </source>
</evidence>
<accession>A0A1F7YP06</accession>
<dbReference type="InterPro" id="IPR038726">
    <property type="entry name" value="PDDEXK_AddAB-type"/>
</dbReference>
<sequence length="289" mass="33493">MAKDKFSALWVSHSSIQDFITCPRLYYLRAIYKDPKTGHKITVMSSALALGQVVHEVVEGLSVLPTRERFDIPLIHKFEIAWKKVTGKKGGFFSENEEQIYKQRGQKMIQRVIDNPGPLKKKAVKIKQNLPYYWLNEEDNIILCGKIDWLEYLADTDSVHIIDFKTGKHEESSDSLQLPIYHLLVTNTQSRKVTKASYWYLVNDNAPREVKLPDLEEAQKRVYQVAKRIQTAKKLDHFKCQENGCRYCEPLERVIKGDGELVAESEYKQDIYVLPKLSSEELELDSEIL</sequence>
<dbReference type="Proteomes" id="UP000177263">
    <property type="component" value="Unassembled WGS sequence"/>
</dbReference>
<feature type="domain" description="PD-(D/E)XK endonuclease-like" evidence="1">
    <location>
        <begin position="11"/>
        <end position="249"/>
    </location>
</feature>
<dbReference type="EMBL" id="MGGM01000021">
    <property type="protein sequence ID" value="OGM29013.1"/>
    <property type="molecule type" value="Genomic_DNA"/>
</dbReference>
<protein>
    <recommendedName>
        <fullName evidence="1">PD-(D/E)XK endonuclease-like domain-containing protein</fullName>
    </recommendedName>
</protein>